<evidence type="ECO:0000256" key="6">
    <source>
        <dbReference type="ARBA" id="ARBA00023242"/>
    </source>
</evidence>
<dbReference type="InterPro" id="IPR044823">
    <property type="entry name" value="ASIL1/2-like"/>
</dbReference>
<sequence length="531" mass="56641">MATGVGQVATGPAKGHDRAVCSGGQNATGVLSRSERDKKGVATGLRRRHVGPSHSQVRGLGLTEFYSVLDCGPETCLFDIGTPPPSLRYFRNPSTGANPSWLPTAATESAGVTLSSARCTPTASHPHTLAARGGSLRYSPPHSLILLTPLPLRSGAVIPPVALASSSHHAGDMDHPSRAGGSSGGGREDCWSEGATGALVEAWGDRYIELSRGNLRQKDWKDVADMVNEHLEATGKPHKTDIQCKNRIDTVKKKYKIEKARPGPSQWTFFSRLDSLVGPGSSNGGAKKAHQNTGALAVKPQSRPLSITVKHRAPANPNPKPSLSLCSEGSSSRSKINSSPISCESSRGDSGGGGARSDDDLGVGDDVDEGGGLFRGGKVNFERRRPWGSSLDVNCVVGGGGGSGGDGVDGAFVELAKAIVNFGEIYERVESSKQQQMLELERQRMEFAKELEFQRMQMFMEAQLELEKMKRPKYAFGAVDTTFIPATDDNITNFVARYHCLCGCHLLLLFLWSAPCLHLKGLLGREEGGLD</sequence>
<dbReference type="Pfam" id="PF13837">
    <property type="entry name" value="Myb_DNA-bind_4"/>
    <property type="match status" value="1"/>
</dbReference>
<keyword evidence="5" id="KW-0804">Transcription</keyword>
<dbReference type="OrthoDB" id="2019351at2759"/>
<evidence type="ECO:0000256" key="3">
    <source>
        <dbReference type="ARBA" id="ARBA00023054"/>
    </source>
</evidence>
<protein>
    <recommendedName>
        <fullName evidence="9">Myb/SANT-like DNA-binding domain-containing protein</fullName>
    </recommendedName>
</protein>
<feature type="coiled-coil region" evidence="7">
    <location>
        <begin position="426"/>
        <end position="457"/>
    </location>
</feature>
<dbReference type="Proteomes" id="UP000652761">
    <property type="component" value="Unassembled WGS sequence"/>
</dbReference>
<keyword evidence="4" id="KW-0238">DNA-binding</keyword>
<gene>
    <name evidence="10" type="ORF">Taro_041671</name>
</gene>
<evidence type="ECO:0000256" key="4">
    <source>
        <dbReference type="ARBA" id="ARBA00023125"/>
    </source>
</evidence>
<feature type="region of interest" description="Disordered" evidence="8">
    <location>
        <begin position="1"/>
        <end position="54"/>
    </location>
</feature>
<dbReference type="EMBL" id="NMUH01004212">
    <property type="protein sequence ID" value="MQM08812.1"/>
    <property type="molecule type" value="Genomic_DNA"/>
</dbReference>
<evidence type="ECO:0000256" key="8">
    <source>
        <dbReference type="SAM" id="MobiDB-lite"/>
    </source>
</evidence>
<evidence type="ECO:0000256" key="7">
    <source>
        <dbReference type="SAM" id="Coils"/>
    </source>
</evidence>
<dbReference type="InterPro" id="IPR044822">
    <property type="entry name" value="Myb_DNA-bind_4"/>
</dbReference>
<evidence type="ECO:0000259" key="9">
    <source>
        <dbReference type="Pfam" id="PF13837"/>
    </source>
</evidence>
<name>A0A843WEY9_COLES</name>
<evidence type="ECO:0000313" key="10">
    <source>
        <dbReference type="EMBL" id="MQM08812.1"/>
    </source>
</evidence>
<feature type="domain" description="Myb/SANT-like DNA-binding" evidence="9">
    <location>
        <begin position="189"/>
        <end position="276"/>
    </location>
</feature>
<dbReference type="PANTHER" id="PTHR31307">
    <property type="entry name" value="TRIHELIX TRANSCRIPTION FACTOR ASIL2"/>
    <property type="match status" value="1"/>
</dbReference>
<evidence type="ECO:0000313" key="11">
    <source>
        <dbReference type="Proteomes" id="UP000652761"/>
    </source>
</evidence>
<dbReference type="PANTHER" id="PTHR31307:SF40">
    <property type="entry name" value="TRIHELIX TRANSCRIPTION FACTOR ENAP1-RELATED"/>
    <property type="match status" value="1"/>
</dbReference>
<keyword evidence="3 7" id="KW-0175">Coiled coil</keyword>
<dbReference type="AlphaFoldDB" id="A0A843WEY9"/>
<feature type="compositionally biased region" description="Acidic residues" evidence="8">
    <location>
        <begin position="360"/>
        <end position="369"/>
    </location>
</feature>
<feature type="compositionally biased region" description="Low complexity" evidence="8">
    <location>
        <begin position="322"/>
        <end position="342"/>
    </location>
</feature>
<evidence type="ECO:0000256" key="2">
    <source>
        <dbReference type="ARBA" id="ARBA00023015"/>
    </source>
</evidence>
<dbReference type="Gene3D" id="1.10.10.60">
    <property type="entry name" value="Homeodomain-like"/>
    <property type="match status" value="1"/>
</dbReference>
<keyword evidence="2" id="KW-0805">Transcription regulation</keyword>
<reference evidence="10" key="1">
    <citation type="submission" date="2017-07" db="EMBL/GenBank/DDBJ databases">
        <title>Taro Niue Genome Assembly and Annotation.</title>
        <authorList>
            <person name="Atibalentja N."/>
            <person name="Keating K."/>
            <person name="Fields C.J."/>
        </authorList>
    </citation>
    <scope>NUCLEOTIDE SEQUENCE</scope>
    <source>
        <strain evidence="10">Niue_2</strain>
        <tissue evidence="10">Leaf</tissue>
    </source>
</reference>
<dbReference type="GO" id="GO:0005634">
    <property type="term" value="C:nucleus"/>
    <property type="evidence" value="ECO:0007669"/>
    <property type="project" value="UniProtKB-SubCell"/>
</dbReference>
<keyword evidence="11" id="KW-1185">Reference proteome</keyword>
<proteinExistence type="predicted"/>
<comment type="subcellular location">
    <subcellularLocation>
        <location evidence="1">Nucleus</location>
    </subcellularLocation>
</comment>
<feature type="region of interest" description="Disordered" evidence="8">
    <location>
        <begin position="166"/>
        <end position="189"/>
    </location>
</feature>
<organism evidence="10 11">
    <name type="scientific">Colocasia esculenta</name>
    <name type="common">Wild taro</name>
    <name type="synonym">Arum esculentum</name>
    <dbReference type="NCBI Taxonomy" id="4460"/>
    <lineage>
        <taxon>Eukaryota</taxon>
        <taxon>Viridiplantae</taxon>
        <taxon>Streptophyta</taxon>
        <taxon>Embryophyta</taxon>
        <taxon>Tracheophyta</taxon>
        <taxon>Spermatophyta</taxon>
        <taxon>Magnoliopsida</taxon>
        <taxon>Liliopsida</taxon>
        <taxon>Araceae</taxon>
        <taxon>Aroideae</taxon>
        <taxon>Colocasieae</taxon>
        <taxon>Colocasia</taxon>
    </lineage>
</organism>
<dbReference type="FunFam" id="1.10.10.60:FF:000104">
    <property type="entry name" value="trihelix transcription factor ASIL2"/>
    <property type="match status" value="1"/>
</dbReference>
<evidence type="ECO:0000256" key="5">
    <source>
        <dbReference type="ARBA" id="ARBA00023163"/>
    </source>
</evidence>
<evidence type="ECO:0000256" key="1">
    <source>
        <dbReference type="ARBA" id="ARBA00004123"/>
    </source>
</evidence>
<dbReference type="GO" id="GO:0000976">
    <property type="term" value="F:transcription cis-regulatory region binding"/>
    <property type="evidence" value="ECO:0007669"/>
    <property type="project" value="TreeGrafter"/>
</dbReference>
<keyword evidence="6" id="KW-0539">Nucleus</keyword>
<accession>A0A843WEY9</accession>
<comment type="caution">
    <text evidence="10">The sequence shown here is derived from an EMBL/GenBank/DDBJ whole genome shotgun (WGS) entry which is preliminary data.</text>
</comment>
<feature type="region of interest" description="Disordered" evidence="8">
    <location>
        <begin position="280"/>
        <end position="369"/>
    </location>
</feature>